<dbReference type="PANTHER" id="PTHR48420:SF1">
    <property type="entry name" value="NON-HAEM DIOXYGENASE N-TERMINAL DOMAIN-CONTAINING PROTEIN"/>
    <property type="match status" value="1"/>
</dbReference>
<dbReference type="AlphaFoldDB" id="A0A8H3IVS4"/>
<accession>A0A8H3IVS4</accession>
<dbReference type="Proteomes" id="UP000664521">
    <property type="component" value="Unassembled WGS sequence"/>
</dbReference>
<proteinExistence type="predicted"/>
<dbReference type="OrthoDB" id="438224at2759"/>
<dbReference type="EMBL" id="CAJPDS010000085">
    <property type="protein sequence ID" value="CAF9935695.1"/>
    <property type="molecule type" value="Genomic_DNA"/>
</dbReference>
<dbReference type="Gene3D" id="2.60.120.330">
    <property type="entry name" value="B-lactam Antibiotic, Isopenicillin N Synthase, Chain"/>
    <property type="match status" value="1"/>
</dbReference>
<organism evidence="2 3">
    <name type="scientific">Heterodermia speciosa</name>
    <dbReference type="NCBI Taxonomy" id="116794"/>
    <lineage>
        <taxon>Eukaryota</taxon>
        <taxon>Fungi</taxon>
        <taxon>Dikarya</taxon>
        <taxon>Ascomycota</taxon>
        <taxon>Pezizomycotina</taxon>
        <taxon>Lecanoromycetes</taxon>
        <taxon>OSLEUM clade</taxon>
        <taxon>Lecanoromycetidae</taxon>
        <taxon>Caliciales</taxon>
        <taxon>Physciaceae</taxon>
        <taxon>Heterodermia</taxon>
    </lineage>
</organism>
<evidence type="ECO:0000256" key="1">
    <source>
        <dbReference type="SAM" id="MobiDB-lite"/>
    </source>
</evidence>
<sequence length="272" mass="29574">MKGSYYVNCAFYQDPALRYTSDHADDDSSQSTSQNVWPSDDVLPGFRNTFEELCTLVIDTAVLVARACDRYASANIDGYQAGYLERVVKTSTTTKARLLHYFPSDPTDPAPGGDEESMPSKQVVEDDDWCATHIDHGCLTGLTSALYIDESTQPSIPQPNLGPGILPPLHTLPSAPSLSTGLYIKSRTSAVKKVDIPPSCLGFQTGEALQLITGGKFRAVPHFVRAGGNEYGGRIARNTLAVFTQPNLEEVVDTERGLTFAKFSQEVGERFG</sequence>
<dbReference type="PANTHER" id="PTHR48420">
    <property type="entry name" value="NON-HAEM DIOXYGENASE N-TERMINAL DOMAIN-CONTAINING PROTEIN"/>
    <property type="match status" value="1"/>
</dbReference>
<comment type="caution">
    <text evidence="2">The sequence shown here is derived from an EMBL/GenBank/DDBJ whole genome shotgun (WGS) entry which is preliminary data.</text>
</comment>
<protein>
    <recommendedName>
        <fullName evidence="4">Clavaminate synthase-like protein</fullName>
    </recommendedName>
</protein>
<evidence type="ECO:0000313" key="2">
    <source>
        <dbReference type="EMBL" id="CAF9935695.1"/>
    </source>
</evidence>
<name>A0A8H3IVS4_9LECA</name>
<reference evidence="2" key="1">
    <citation type="submission" date="2021-03" db="EMBL/GenBank/DDBJ databases">
        <authorList>
            <person name="Tagirdzhanova G."/>
        </authorList>
    </citation>
    <scope>NUCLEOTIDE SEQUENCE</scope>
</reference>
<evidence type="ECO:0008006" key="4">
    <source>
        <dbReference type="Google" id="ProtNLM"/>
    </source>
</evidence>
<dbReference type="InterPro" id="IPR027443">
    <property type="entry name" value="IPNS-like_sf"/>
</dbReference>
<dbReference type="SUPFAM" id="SSF51197">
    <property type="entry name" value="Clavaminate synthase-like"/>
    <property type="match status" value="1"/>
</dbReference>
<keyword evidence="3" id="KW-1185">Reference proteome</keyword>
<feature type="region of interest" description="Disordered" evidence="1">
    <location>
        <begin position="100"/>
        <end position="120"/>
    </location>
</feature>
<gene>
    <name evidence="2" type="ORF">HETSPECPRED_009865</name>
</gene>
<evidence type="ECO:0000313" key="3">
    <source>
        <dbReference type="Proteomes" id="UP000664521"/>
    </source>
</evidence>